<proteinExistence type="predicted"/>
<evidence type="ECO:0000313" key="8">
    <source>
        <dbReference type="Proteomes" id="UP000050786"/>
    </source>
</evidence>
<evidence type="ECO:0000256" key="1">
    <source>
        <dbReference type="ARBA" id="ARBA00004141"/>
    </source>
</evidence>
<dbReference type="SUPFAM" id="SSF52091">
    <property type="entry name" value="SpoIIaa-like"/>
    <property type="match status" value="1"/>
</dbReference>
<evidence type="ECO:0000256" key="2">
    <source>
        <dbReference type="ARBA" id="ARBA00022692"/>
    </source>
</evidence>
<keyword evidence="2 5" id="KW-0812">Transmembrane</keyword>
<dbReference type="AlphaFoldDB" id="A0A0P1E4E7"/>
<evidence type="ECO:0000313" key="7">
    <source>
        <dbReference type="EMBL" id="CUH42155.1"/>
    </source>
</evidence>
<comment type="subcellular location">
    <subcellularLocation>
        <location evidence="1">Membrane</location>
        <topology evidence="1">Multi-pass membrane protein</topology>
    </subcellularLocation>
</comment>
<feature type="transmembrane region" description="Helical" evidence="5">
    <location>
        <begin position="256"/>
        <end position="279"/>
    </location>
</feature>
<evidence type="ECO:0000256" key="3">
    <source>
        <dbReference type="ARBA" id="ARBA00022989"/>
    </source>
</evidence>
<feature type="transmembrane region" description="Helical" evidence="5">
    <location>
        <begin position="106"/>
        <end position="124"/>
    </location>
</feature>
<feature type="domain" description="STAS" evidence="6">
    <location>
        <begin position="427"/>
        <end position="516"/>
    </location>
</feature>
<keyword evidence="8" id="KW-1185">Reference proteome</keyword>
<dbReference type="PROSITE" id="PS50801">
    <property type="entry name" value="STAS"/>
    <property type="match status" value="1"/>
</dbReference>
<dbReference type="PANTHER" id="PTHR43310:SF1">
    <property type="entry name" value="SULFATE TRANSPORTER YBAR-RELATED"/>
    <property type="match status" value="1"/>
</dbReference>
<feature type="transmembrane region" description="Helical" evidence="5">
    <location>
        <begin position="387"/>
        <end position="418"/>
    </location>
</feature>
<sequence length="544" mass="57768">MPRAMLASFANRIAKPDLRWMPDEGLTVSRLRIELLSGLTVALALVPEAVAFAFVAGVHPLVGLYAAFMVGLITALIGGRPGMISGATGALAVVMVALVAEHGVEYLFATVVLMGVLQVIAGAMHWGRFIRLVPHPVMLGFVNGLAIVIFLAQMGQFKVPGTMENTGHGLSGGEWLSGLQLYTMLGLVALTMAVIWVMPRITRIVPAPLAGIVVVAALVIGFGLDVPRVGDLASIEGGLPAFHIPMVPLNWETFEIILPYAVILAAIGLIESLLTLNLVGEITGKRGGASQECIAQGVSNVATGFFGGMGGCAMIGQSMINVKSGGRTRIAGIAAALFLLVFILFASPLIEQIPLAALVGVMFMVVIGTFAWNSFKIMRKVPLMDAFVIVLVTVVTVMEDLAVAVVVGVIVSALAYAWNNAKRIHAVTRDSETEEGAKVYEIQGPLFFGSSDGFIELFDIQNDPDTVIVDFAESRVVDQSALQAIENIAGKYEAAGKRVMLRHLSRDCHKLLNKAGHLMVDSDDDPDYELAVDYSVRTGVLGGH</sequence>
<protein>
    <submittedName>
        <fullName evidence="7">Bicarbonate transporter BicA</fullName>
    </submittedName>
</protein>
<feature type="transmembrane region" description="Helical" evidence="5">
    <location>
        <begin position="356"/>
        <end position="375"/>
    </location>
</feature>
<accession>A0A0P1E4E7</accession>
<dbReference type="EMBL" id="CYPS01000011">
    <property type="protein sequence ID" value="CUH42155.1"/>
    <property type="molecule type" value="Genomic_DNA"/>
</dbReference>
<name>A0A0P1E4E7_9RHOB</name>
<dbReference type="Pfam" id="PF00916">
    <property type="entry name" value="Sulfate_transp"/>
    <property type="match status" value="1"/>
</dbReference>
<dbReference type="InterPro" id="IPR002645">
    <property type="entry name" value="STAS_dom"/>
</dbReference>
<dbReference type="InterPro" id="IPR036513">
    <property type="entry name" value="STAS_dom_sf"/>
</dbReference>
<dbReference type="CDD" id="cd07042">
    <property type="entry name" value="STAS_SulP_like_sulfate_transporter"/>
    <property type="match status" value="1"/>
</dbReference>
<dbReference type="Gene3D" id="3.30.750.24">
    <property type="entry name" value="STAS domain"/>
    <property type="match status" value="1"/>
</dbReference>
<dbReference type="InterPro" id="IPR052706">
    <property type="entry name" value="Membrane-Transporter-like"/>
</dbReference>
<dbReference type="Pfam" id="PF01740">
    <property type="entry name" value="STAS"/>
    <property type="match status" value="1"/>
</dbReference>
<feature type="transmembrane region" description="Helical" evidence="5">
    <location>
        <begin position="136"/>
        <end position="155"/>
    </location>
</feature>
<feature type="transmembrane region" description="Helical" evidence="5">
    <location>
        <begin position="61"/>
        <end position="78"/>
    </location>
</feature>
<evidence type="ECO:0000259" key="6">
    <source>
        <dbReference type="PROSITE" id="PS50801"/>
    </source>
</evidence>
<feature type="transmembrane region" description="Helical" evidence="5">
    <location>
        <begin position="204"/>
        <end position="224"/>
    </location>
</feature>
<keyword evidence="4 5" id="KW-0472">Membrane</keyword>
<dbReference type="RefSeq" id="WP_058272255.1">
    <property type="nucleotide sequence ID" value="NZ_CYPS01000011.1"/>
</dbReference>
<gene>
    <name evidence="7" type="primary">bicA</name>
    <name evidence="7" type="ORF">RUM4293_01041</name>
</gene>
<dbReference type="PANTHER" id="PTHR43310">
    <property type="entry name" value="SULFATE TRANSPORTER YBAR-RELATED"/>
    <property type="match status" value="1"/>
</dbReference>
<dbReference type="Proteomes" id="UP000050786">
    <property type="component" value="Unassembled WGS sequence"/>
</dbReference>
<dbReference type="InterPro" id="IPR011547">
    <property type="entry name" value="SLC26A/SulP_dom"/>
</dbReference>
<feature type="transmembrane region" description="Helical" evidence="5">
    <location>
        <begin position="330"/>
        <end position="350"/>
    </location>
</feature>
<evidence type="ECO:0000256" key="4">
    <source>
        <dbReference type="ARBA" id="ARBA00023136"/>
    </source>
</evidence>
<dbReference type="GO" id="GO:0016020">
    <property type="term" value="C:membrane"/>
    <property type="evidence" value="ECO:0007669"/>
    <property type="project" value="UniProtKB-SubCell"/>
</dbReference>
<reference evidence="8" key="1">
    <citation type="submission" date="2015-09" db="EMBL/GenBank/DDBJ databases">
        <authorList>
            <person name="Rodrigo-Torres L."/>
            <person name="Arahal D.R."/>
        </authorList>
    </citation>
    <scope>NUCLEOTIDE SEQUENCE [LARGE SCALE GENOMIC DNA]</scope>
    <source>
        <strain evidence="8">CECT 4293</strain>
    </source>
</reference>
<evidence type="ECO:0000256" key="5">
    <source>
        <dbReference type="SAM" id="Phobius"/>
    </source>
</evidence>
<keyword evidence="3 5" id="KW-1133">Transmembrane helix</keyword>
<organism evidence="7 8">
    <name type="scientific">Ruegeria atlantica</name>
    <dbReference type="NCBI Taxonomy" id="81569"/>
    <lineage>
        <taxon>Bacteria</taxon>
        <taxon>Pseudomonadati</taxon>
        <taxon>Pseudomonadota</taxon>
        <taxon>Alphaproteobacteria</taxon>
        <taxon>Rhodobacterales</taxon>
        <taxon>Roseobacteraceae</taxon>
        <taxon>Ruegeria</taxon>
    </lineage>
</organism>
<feature type="transmembrane region" description="Helical" evidence="5">
    <location>
        <begin position="175"/>
        <end position="197"/>
    </location>
</feature>